<proteinExistence type="predicted"/>
<name>A0A6J6DGN8_9ZZZZ</name>
<sequence length="143" mass="16490">MRFGFGFEPTQHDPCNRRRNLFHHVLTGDLEVTAGSVDLSARFGWIPLLNVALQFAEIDRRLGDEHGFASLEFTESEDRLDFTRRDDRVRVSATYAEGSVEVPVDRLRSELRRFSTWAAEEALRRHPCLRKHPEFATTFLDAG</sequence>
<protein>
    <submittedName>
        <fullName evidence="1">Unannotated protein</fullName>
    </submittedName>
</protein>
<gene>
    <name evidence="1" type="ORF">UFOPK1493_01756</name>
</gene>
<organism evidence="1">
    <name type="scientific">freshwater metagenome</name>
    <dbReference type="NCBI Taxonomy" id="449393"/>
    <lineage>
        <taxon>unclassified sequences</taxon>
        <taxon>metagenomes</taxon>
        <taxon>ecological metagenomes</taxon>
    </lineage>
</organism>
<reference evidence="1" key="1">
    <citation type="submission" date="2020-05" db="EMBL/GenBank/DDBJ databases">
        <authorList>
            <person name="Chiriac C."/>
            <person name="Salcher M."/>
            <person name="Ghai R."/>
            <person name="Kavagutti S V."/>
        </authorList>
    </citation>
    <scope>NUCLEOTIDE SEQUENCE</scope>
</reference>
<dbReference type="EMBL" id="CAEZSR010000058">
    <property type="protein sequence ID" value="CAB4560548.1"/>
    <property type="molecule type" value="Genomic_DNA"/>
</dbReference>
<evidence type="ECO:0000313" key="1">
    <source>
        <dbReference type="EMBL" id="CAB4560548.1"/>
    </source>
</evidence>
<dbReference type="AlphaFoldDB" id="A0A6J6DGN8"/>
<accession>A0A6J6DGN8</accession>